<organism evidence="2 3">
    <name type="scientific">Zhongshania marina</name>
    <dbReference type="NCBI Taxonomy" id="2304603"/>
    <lineage>
        <taxon>Bacteria</taxon>
        <taxon>Pseudomonadati</taxon>
        <taxon>Pseudomonadota</taxon>
        <taxon>Gammaproteobacteria</taxon>
        <taxon>Cellvibrionales</taxon>
        <taxon>Spongiibacteraceae</taxon>
        <taxon>Zhongshania</taxon>
    </lineage>
</organism>
<dbReference type="OrthoDB" id="5741377at2"/>
<dbReference type="AlphaFoldDB" id="A0A2S4HC95"/>
<proteinExistence type="predicted"/>
<feature type="transmembrane region" description="Helical" evidence="1">
    <location>
        <begin position="92"/>
        <end position="117"/>
    </location>
</feature>
<dbReference type="Proteomes" id="UP000237222">
    <property type="component" value="Unassembled WGS sequence"/>
</dbReference>
<keyword evidence="1" id="KW-1133">Transmembrane helix</keyword>
<gene>
    <name evidence="2" type="ORF">C0068_16255</name>
</gene>
<protein>
    <submittedName>
        <fullName evidence="2">Uncharacterized protein</fullName>
    </submittedName>
</protein>
<dbReference type="EMBL" id="PQGG01000037">
    <property type="protein sequence ID" value="POP51615.1"/>
    <property type="molecule type" value="Genomic_DNA"/>
</dbReference>
<sequence length="144" mass="15906">MKRVERIFSALIARYGADAAAWPFIYRLFLPAFLSSQVCASLWREAQIEDAHLRGLYKNTLPELEPSAALQAHLATIASPRRQPIRESFMPVWRLSFTAAMASALLGVALGAGGYLADYTDPDTYTFDATASYEVSNWIAGTDL</sequence>
<comment type="caution">
    <text evidence="2">The sequence shown here is derived from an EMBL/GenBank/DDBJ whole genome shotgun (WGS) entry which is preliminary data.</text>
</comment>
<evidence type="ECO:0000313" key="2">
    <source>
        <dbReference type="EMBL" id="POP51615.1"/>
    </source>
</evidence>
<name>A0A2S4HC95_9GAMM</name>
<evidence type="ECO:0000313" key="3">
    <source>
        <dbReference type="Proteomes" id="UP000237222"/>
    </source>
</evidence>
<accession>A0A2S4HC95</accession>
<dbReference type="RefSeq" id="WP_103685534.1">
    <property type="nucleotide sequence ID" value="NZ_PQGG01000037.1"/>
</dbReference>
<evidence type="ECO:0000256" key="1">
    <source>
        <dbReference type="SAM" id="Phobius"/>
    </source>
</evidence>
<reference evidence="2" key="1">
    <citation type="submission" date="2018-01" db="EMBL/GenBank/DDBJ databases">
        <authorList>
            <person name="Yu X.-D."/>
        </authorList>
    </citation>
    <scope>NUCLEOTIDE SEQUENCE</scope>
    <source>
        <strain evidence="2">ZX-21</strain>
    </source>
</reference>
<keyword evidence="1" id="KW-0472">Membrane</keyword>
<keyword evidence="1" id="KW-0812">Transmembrane</keyword>